<comment type="caution">
    <text evidence="3">The sequence shown here is derived from an EMBL/GenBank/DDBJ whole genome shotgun (WGS) entry which is preliminary data.</text>
</comment>
<dbReference type="AlphaFoldDB" id="A0A4S2FFQ4"/>
<dbReference type="Proteomes" id="UP000310760">
    <property type="component" value="Unassembled WGS sequence"/>
</dbReference>
<evidence type="ECO:0000313" key="4">
    <source>
        <dbReference type="Proteomes" id="UP000310760"/>
    </source>
</evidence>
<reference evidence="3 4" key="1">
    <citation type="submission" date="2019-04" db="EMBL/GenBank/DDBJ databases">
        <title>Microbes associate with the intestines of laboratory mice.</title>
        <authorList>
            <person name="Navarre W."/>
            <person name="Wong E."/>
            <person name="Huang K."/>
            <person name="Tropini C."/>
            <person name="Ng K."/>
            <person name="Yu B."/>
        </authorList>
    </citation>
    <scope>NUCLEOTIDE SEQUENCE [LARGE SCALE GENOMIC DNA]</scope>
    <source>
        <strain evidence="3 4">NM22_B1</strain>
    </source>
</reference>
<dbReference type="InterPro" id="IPR029044">
    <property type="entry name" value="Nucleotide-diphossugar_trans"/>
</dbReference>
<dbReference type="PANTHER" id="PTHR22916">
    <property type="entry name" value="GLYCOSYLTRANSFERASE"/>
    <property type="match status" value="1"/>
</dbReference>
<name>A0A4S2FFQ4_9BACT</name>
<keyword evidence="1" id="KW-0472">Membrane</keyword>
<dbReference type="Pfam" id="PF00535">
    <property type="entry name" value="Glycos_transf_2"/>
    <property type="match status" value="1"/>
</dbReference>
<evidence type="ECO:0000259" key="2">
    <source>
        <dbReference type="Pfam" id="PF00535"/>
    </source>
</evidence>
<evidence type="ECO:0000313" key="3">
    <source>
        <dbReference type="EMBL" id="TGY67494.1"/>
    </source>
</evidence>
<dbReference type="Gene3D" id="3.90.550.10">
    <property type="entry name" value="Spore Coat Polysaccharide Biosynthesis Protein SpsA, Chain A"/>
    <property type="match status" value="1"/>
</dbReference>
<keyword evidence="1" id="KW-0812">Transmembrane</keyword>
<feature type="domain" description="Glycosyltransferase 2-like" evidence="2">
    <location>
        <begin position="15"/>
        <end position="163"/>
    </location>
</feature>
<keyword evidence="1" id="KW-1133">Transmembrane helix</keyword>
<dbReference type="PANTHER" id="PTHR22916:SF3">
    <property type="entry name" value="UDP-GLCNAC:BETAGAL BETA-1,3-N-ACETYLGLUCOSAMINYLTRANSFERASE-LIKE PROTEIN 1"/>
    <property type="match status" value="1"/>
</dbReference>
<protein>
    <submittedName>
        <fullName evidence="3">Glycosyltransferase</fullName>
    </submittedName>
</protein>
<proteinExistence type="predicted"/>
<keyword evidence="3" id="KW-0808">Transferase</keyword>
<dbReference type="InterPro" id="IPR001173">
    <property type="entry name" value="Glyco_trans_2-like"/>
</dbReference>
<dbReference type="EMBL" id="SRYJ01000063">
    <property type="protein sequence ID" value="TGY67494.1"/>
    <property type="molecule type" value="Genomic_DNA"/>
</dbReference>
<dbReference type="RefSeq" id="WP_135952667.1">
    <property type="nucleotide sequence ID" value="NZ_CAOOJZ010000003.1"/>
</dbReference>
<dbReference type="GO" id="GO:0016758">
    <property type="term" value="F:hexosyltransferase activity"/>
    <property type="evidence" value="ECO:0007669"/>
    <property type="project" value="UniProtKB-ARBA"/>
</dbReference>
<organism evidence="3 4">
    <name type="scientific">Phocaeicola sartorii</name>
    <dbReference type="NCBI Taxonomy" id="671267"/>
    <lineage>
        <taxon>Bacteria</taxon>
        <taxon>Pseudomonadati</taxon>
        <taxon>Bacteroidota</taxon>
        <taxon>Bacteroidia</taxon>
        <taxon>Bacteroidales</taxon>
        <taxon>Bacteroidaceae</taxon>
        <taxon>Phocaeicola</taxon>
    </lineage>
</organism>
<gene>
    <name evidence="3" type="ORF">E5339_19940</name>
</gene>
<evidence type="ECO:0000256" key="1">
    <source>
        <dbReference type="SAM" id="Phobius"/>
    </source>
</evidence>
<accession>A0A4S2FFQ4</accession>
<dbReference type="SUPFAM" id="SSF53448">
    <property type="entry name" value="Nucleotide-diphospho-sugar transferases"/>
    <property type="match status" value="1"/>
</dbReference>
<feature type="transmembrane region" description="Helical" evidence="1">
    <location>
        <begin position="296"/>
        <end position="318"/>
    </location>
</feature>
<sequence length="328" mass="39380">MIQKDSPLVTIQCLTYNHEPYIRQCLEGFVMQQTDFCFEVIVHDDASTDGTANIIREYEQKYPDIIKPIYEKENQYSKHDDSLIRIINEHTRGKYIAFCEGDDYWIDSLKLQKQVDFLEEHHDYGAVYTDFEGYEQETGNRKSMNIVPKDGWRYNEMLCRKLNIWTLTTMVRREFIMNYYDIQEQDIFRGDIMLFLYITSKAKVKCIHEKTAVYRILKNSASHFTDKLQSIRFNYLGANTMLYYLKNGPKVPKSVELYALHLHGNNRIRYAYAFNKQKIILQTEYPFRSINSMRFFLFYILYAIGQFKIFFSILSWLFRYKYRNSKSV</sequence>